<reference evidence="1 2" key="1">
    <citation type="journal article" date="2016" name="Front. Microbiol.">
        <title>Genomic Insight into the Host-Endosymbiont Relationship of Endozoicomonas montiporae CL-33(T) with its Coral Host.</title>
        <authorList>
            <person name="Ding J.-Y."/>
            <person name="Shiu J.-H."/>
            <person name="Chen W.-M."/>
            <person name="Chiang Y.-R."/>
            <person name="Tang S.-L."/>
        </authorList>
    </citation>
    <scope>NUCLEOTIDE SEQUENCE [LARGE SCALE GENOMIC DNA]</scope>
    <source>
        <strain evidence="1 2">CL-33</strain>
    </source>
</reference>
<dbReference type="RefSeq" id="WP_061509633.1">
    <property type="nucleotide sequence ID" value="NZ_CP013251.1"/>
</dbReference>
<dbReference type="Proteomes" id="UP000071065">
    <property type="component" value="Chromosome"/>
</dbReference>
<dbReference type="AlphaFoldDB" id="A0A142BFQ5"/>
<dbReference type="KEGG" id="emp:EZMO1_3601"/>
<protein>
    <submittedName>
        <fullName evidence="1">Uncharacterized protein</fullName>
    </submittedName>
</protein>
<evidence type="ECO:0000313" key="1">
    <source>
        <dbReference type="EMBL" id="AMO57581.1"/>
    </source>
</evidence>
<proteinExistence type="predicted"/>
<dbReference type="PATRIC" id="fig|570277.3.peg.3885"/>
<evidence type="ECO:0000313" key="2">
    <source>
        <dbReference type="Proteomes" id="UP000071065"/>
    </source>
</evidence>
<gene>
    <name evidence="1" type="ORF">EZMO1_3601</name>
</gene>
<organism evidence="1 2">
    <name type="scientific">Endozoicomonas montiporae CL-33</name>
    <dbReference type="NCBI Taxonomy" id="570277"/>
    <lineage>
        <taxon>Bacteria</taxon>
        <taxon>Pseudomonadati</taxon>
        <taxon>Pseudomonadota</taxon>
        <taxon>Gammaproteobacteria</taxon>
        <taxon>Oceanospirillales</taxon>
        <taxon>Endozoicomonadaceae</taxon>
        <taxon>Endozoicomonas</taxon>
    </lineage>
</organism>
<accession>A0A142BFQ5</accession>
<sequence length="134" mass="14830">MIFPPKSVHPKGELKELSKKCSTTSLEVDTFEGKIHVEWEPGASVTPMGQLPFFIQFLKTGCRFEPWVEDCPLTYKSNNAPEKVNVIGSLFLSILSGHKRYAHIGTLTGDGVNPKLLGMTRVVSDDSARRGLLK</sequence>
<name>A0A142BFQ5_9GAMM</name>
<dbReference type="EMBL" id="CP013251">
    <property type="protein sequence ID" value="AMO57581.1"/>
    <property type="molecule type" value="Genomic_DNA"/>
</dbReference>